<evidence type="ECO:0000313" key="2">
    <source>
        <dbReference type="Proteomes" id="UP000256690"/>
    </source>
</evidence>
<dbReference type="AlphaFoldDB" id="A0A3D8RXW2"/>
<organism evidence="1 2">
    <name type="scientific">Aspergillus mulundensis</name>
    <dbReference type="NCBI Taxonomy" id="1810919"/>
    <lineage>
        <taxon>Eukaryota</taxon>
        <taxon>Fungi</taxon>
        <taxon>Dikarya</taxon>
        <taxon>Ascomycota</taxon>
        <taxon>Pezizomycotina</taxon>
        <taxon>Eurotiomycetes</taxon>
        <taxon>Eurotiomycetidae</taxon>
        <taxon>Eurotiales</taxon>
        <taxon>Aspergillaceae</taxon>
        <taxon>Aspergillus</taxon>
        <taxon>Aspergillus subgen. Nidulantes</taxon>
    </lineage>
</organism>
<dbReference type="Proteomes" id="UP000256690">
    <property type="component" value="Unassembled WGS sequence"/>
</dbReference>
<gene>
    <name evidence="1" type="ORF">DSM5745_05744</name>
</gene>
<name>A0A3D8RXW2_9EURO</name>
<dbReference type="RefSeq" id="XP_026603592.1">
    <property type="nucleotide sequence ID" value="XM_026747760.1"/>
</dbReference>
<evidence type="ECO:0000313" key="1">
    <source>
        <dbReference type="EMBL" id="RDW78892.1"/>
    </source>
</evidence>
<dbReference type="EMBL" id="PVWQ01000006">
    <property type="protein sequence ID" value="RDW78892.1"/>
    <property type="molecule type" value="Genomic_DNA"/>
</dbReference>
<comment type="caution">
    <text evidence="1">The sequence shown here is derived from an EMBL/GenBank/DDBJ whole genome shotgun (WGS) entry which is preliminary data.</text>
</comment>
<sequence>MPESSTTTNISKLAEDIAFIRGLISAQQKVRAAAEAGTCCRLTAEEAKALYEFRQALKEDEKESGEASEKK</sequence>
<keyword evidence="2" id="KW-1185">Reference proteome</keyword>
<reference evidence="1 2" key="1">
    <citation type="journal article" date="2018" name="IMA Fungus">
        <title>IMA Genome-F 9: Draft genome sequence of Annulohypoxylon stygium, Aspergillus mulundensis, Berkeleyomyces basicola (syn. Thielaviopsis basicola), Ceratocystis smalleyi, two Cercospora beticola strains, Coleophoma cylindrospora, Fusarium fracticaudum, Phialophora cf. hyalina, and Morchella septimelata.</title>
        <authorList>
            <person name="Wingfield B.D."/>
            <person name="Bills G.F."/>
            <person name="Dong Y."/>
            <person name="Huang W."/>
            <person name="Nel W.J."/>
            <person name="Swalarsk-Parry B.S."/>
            <person name="Vaghefi N."/>
            <person name="Wilken P.M."/>
            <person name="An Z."/>
            <person name="de Beer Z.W."/>
            <person name="De Vos L."/>
            <person name="Chen L."/>
            <person name="Duong T.A."/>
            <person name="Gao Y."/>
            <person name="Hammerbacher A."/>
            <person name="Kikkert J.R."/>
            <person name="Li Y."/>
            <person name="Li H."/>
            <person name="Li K."/>
            <person name="Li Q."/>
            <person name="Liu X."/>
            <person name="Ma X."/>
            <person name="Naidoo K."/>
            <person name="Pethybridge S.J."/>
            <person name="Sun J."/>
            <person name="Steenkamp E.T."/>
            <person name="van der Nest M.A."/>
            <person name="van Wyk S."/>
            <person name="Wingfield M.J."/>
            <person name="Xiong C."/>
            <person name="Yue Q."/>
            <person name="Zhang X."/>
        </authorList>
    </citation>
    <scope>NUCLEOTIDE SEQUENCE [LARGE SCALE GENOMIC DNA]</scope>
    <source>
        <strain evidence="1 2">DSM 5745</strain>
    </source>
</reference>
<dbReference type="GeneID" id="38116114"/>
<proteinExistence type="predicted"/>
<accession>A0A3D8RXW2</accession>
<protein>
    <submittedName>
        <fullName evidence="1">Uncharacterized protein</fullName>
    </submittedName>
</protein>